<dbReference type="PANTHER" id="PTHR43581:SF4">
    <property type="entry name" value="ATP_GTP PHOSPHATASE"/>
    <property type="match status" value="1"/>
</dbReference>
<sequence>MAHEDANRLALRAAREVLEAASAIMLDVGGVSVKVEPMAPPDRDAGVDPWPTLPGKRPLPGLRVERDGPWPAPRLLHCSWGTGEVDIEVRVGVWRGRGRYEGQLALEAATKPRNRQLMWVNLTQRISDTQGQRRCAVSVNSGLFVREGERDAWPLTSALSQSFRDAGFKNEGATRFGLLTILLPEGRVEEPSGAFERLVRAALLKLSYVTRGESNDVRGAPLVDITEFQRLAASSPPSTDTEPVEPGMSSAAQPAPEEVSAQDQLFFESVWLKHFGAFSELEWSEMGRINLVIGTNDTGKSQLLKILYVLARSVEDFTARMAADRPNFREVLADKLLWTFEPQNGQLGELVRRGAPEARARGIIRNEEYQFTLPATAGRSATDLTEATRDVLPQPRLSSLYLPPKEVLTALDAIAAVREQLRFFGFDNTYQDLVRAVRLQPMKAELPEGFRSVLHDLEALFTGRIDEVEGRFVFQRGGERFGMSLVAEGIKKIGLLARLLENGQIRPGSILFLDEPETNLHPRAARALCEMLFNLGKAGVQIFMATHSYFVLKQMQLLARKAPDFAKLCCLQRTPDGVASSFFDLAEGLPDNEIVDESLDLYEEDLRATLEE</sequence>
<dbReference type="PANTHER" id="PTHR43581">
    <property type="entry name" value="ATP/GTP PHOSPHATASE"/>
    <property type="match status" value="1"/>
</dbReference>
<dbReference type="STRING" id="1192034.CAP_4949"/>
<feature type="region of interest" description="Disordered" evidence="1">
    <location>
        <begin position="231"/>
        <end position="255"/>
    </location>
</feature>
<protein>
    <recommendedName>
        <fullName evidence="2">ATPase AAA-type core domain-containing protein</fullName>
    </recommendedName>
</protein>
<dbReference type="GO" id="GO:0005524">
    <property type="term" value="F:ATP binding"/>
    <property type="evidence" value="ECO:0007669"/>
    <property type="project" value="InterPro"/>
</dbReference>
<dbReference type="AlphaFoldDB" id="A0A017T5L5"/>
<dbReference type="GO" id="GO:0016887">
    <property type="term" value="F:ATP hydrolysis activity"/>
    <property type="evidence" value="ECO:0007669"/>
    <property type="project" value="InterPro"/>
</dbReference>
<dbReference type="Proteomes" id="UP000019678">
    <property type="component" value="Unassembled WGS sequence"/>
</dbReference>
<evidence type="ECO:0000313" key="3">
    <source>
        <dbReference type="EMBL" id="EYF04075.1"/>
    </source>
</evidence>
<comment type="caution">
    <text evidence="3">The sequence shown here is derived from an EMBL/GenBank/DDBJ whole genome shotgun (WGS) entry which is preliminary data.</text>
</comment>
<feature type="domain" description="ATPase AAA-type core" evidence="2">
    <location>
        <begin position="289"/>
        <end position="552"/>
    </location>
</feature>
<dbReference type="InterPro" id="IPR027417">
    <property type="entry name" value="P-loop_NTPase"/>
</dbReference>
<accession>A0A017T5L5</accession>
<evidence type="ECO:0000256" key="1">
    <source>
        <dbReference type="SAM" id="MobiDB-lite"/>
    </source>
</evidence>
<gene>
    <name evidence="3" type="ORF">CAP_4949</name>
</gene>
<dbReference type="RefSeq" id="WP_197041322.1">
    <property type="nucleotide sequence ID" value="NZ_ASRX01000039.1"/>
</dbReference>
<organism evidence="3 4">
    <name type="scientific">Chondromyces apiculatus DSM 436</name>
    <dbReference type="NCBI Taxonomy" id="1192034"/>
    <lineage>
        <taxon>Bacteria</taxon>
        <taxon>Pseudomonadati</taxon>
        <taxon>Myxococcota</taxon>
        <taxon>Polyangia</taxon>
        <taxon>Polyangiales</taxon>
        <taxon>Polyangiaceae</taxon>
        <taxon>Chondromyces</taxon>
    </lineage>
</organism>
<dbReference type="eggNOG" id="COG1106">
    <property type="taxonomic scope" value="Bacteria"/>
</dbReference>
<evidence type="ECO:0000313" key="4">
    <source>
        <dbReference type="Proteomes" id="UP000019678"/>
    </source>
</evidence>
<proteinExistence type="predicted"/>
<dbReference type="Pfam" id="PF13304">
    <property type="entry name" value="AAA_21"/>
    <property type="match status" value="1"/>
</dbReference>
<reference evidence="3 4" key="1">
    <citation type="submission" date="2013-05" db="EMBL/GenBank/DDBJ databases">
        <title>Genome assembly of Chondromyces apiculatus DSM 436.</title>
        <authorList>
            <person name="Sharma G."/>
            <person name="Khatri I."/>
            <person name="Kaur C."/>
            <person name="Mayilraj S."/>
            <person name="Subramanian S."/>
        </authorList>
    </citation>
    <scope>NUCLEOTIDE SEQUENCE [LARGE SCALE GENOMIC DNA]</scope>
    <source>
        <strain evidence="3 4">DSM 436</strain>
    </source>
</reference>
<evidence type="ECO:0000259" key="2">
    <source>
        <dbReference type="Pfam" id="PF13304"/>
    </source>
</evidence>
<dbReference type="Gene3D" id="3.40.50.300">
    <property type="entry name" value="P-loop containing nucleotide triphosphate hydrolases"/>
    <property type="match status" value="1"/>
</dbReference>
<name>A0A017T5L5_9BACT</name>
<dbReference type="EMBL" id="ASRX01000039">
    <property type="protein sequence ID" value="EYF04075.1"/>
    <property type="molecule type" value="Genomic_DNA"/>
</dbReference>
<feature type="region of interest" description="Disordered" evidence="1">
    <location>
        <begin position="42"/>
        <end position="63"/>
    </location>
</feature>
<dbReference type="SUPFAM" id="SSF52540">
    <property type="entry name" value="P-loop containing nucleoside triphosphate hydrolases"/>
    <property type="match status" value="1"/>
</dbReference>
<dbReference type="InterPro" id="IPR003959">
    <property type="entry name" value="ATPase_AAA_core"/>
</dbReference>
<dbReference type="InterPro" id="IPR051396">
    <property type="entry name" value="Bact_Antivir_Def_Nuclease"/>
</dbReference>
<dbReference type="CDD" id="cd00267">
    <property type="entry name" value="ABC_ATPase"/>
    <property type="match status" value="1"/>
</dbReference>
<keyword evidence="4" id="KW-1185">Reference proteome</keyword>